<keyword evidence="2" id="KW-1185">Reference proteome</keyword>
<evidence type="ECO:0000313" key="1">
    <source>
        <dbReference type="EMBL" id="KAL0575411.1"/>
    </source>
</evidence>
<dbReference type="EMBL" id="JBAHYK010000306">
    <property type="protein sequence ID" value="KAL0575411.1"/>
    <property type="molecule type" value="Genomic_DNA"/>
</dbReference>
<comment type="caution">
    <text evidence="1">The sequence shown here is derived from an EMBL/GenBank/DDBJ whole genome shotgun (WGS) entry which is preliminary data.</text>
</comment>
<name>A0ABR3FJ58_9AGAR</name>
<gene>
    <name evidence="1" type="ORF">V5O48_006551</name>
</gene>
<protein>
    <submittedName>
        <fullName evidence="1">Uncharacterized protein</fullName>
    </submittedName>
</protein>
<evidence type="ECO:0000313" key="2">
    <source>
        <dbReference type="Proteomes" id="UP001465976"/>
    </source>
</evidence>
<accession>A0ABR3FJ58</accession>
<organism evidence="1 2">
    <name type="scientific">Marasmius crinis-equi</name>
    <dbReference type="NCBI Taxonomy" id="585013"/>
    <lineage>
        <taxon>Eukaryota</taxon>
        <taxon>Fungi</taxon>
        <taxon>Dikarya</taxon>
        <taxon>Basidiomycota</taxon>
        <taxon>Agaricomycotina</taxon>
        <taxon>Agaricomycetes</taxon>
        <taxon>Agaricomycetidae</taxon>
        <taxon>Agaricales</taxon>
        <taxon>Marasmiineae</taxon>
        <taxon>Marasmiaceae</taxon>
        <taxon>Marasmius</taxon>
    </lineage>
</organism>
<sequence>DLVDLILIIQHRGCQGTPLQRMVLWECSLPDSALRALRSLVAEVNDDLTTTYGDKIFIAPSAHGYQATPNT</sequence>
<proteinExistence type="predicted"/>
<feature type="non-terminal residue" evidence="1">
    <location>
        <position position="1"/>
    </location>
</feature>
<reference evidence="1 2" key="1">
    <citation type="submission" date="2024-02" db="EMBL/GenBank/DDBJ databases">
        <title>A draft genome for the cacao thread blight pathogen Marasmius crinis-equi.</title>
        <authorList>
            <person name="Cohen S.P."/>
            <person name="Baruah I.K."/>
            <person name="Amoako-Attah I."/>
            <person name="Bukari Y."/>
            <person name="Meinhardt L.W."/>
            <person name="Bailey B.A."/>
        </authorList>
    </citation>
    <scope>NUCLEOTIDE SEQUENCE [LARGE SCALE GENOMIC DNA]</scope>
    <source>
        <strain evidence="1 2">GH-76</strain>
    </source>
</reference>
<dbReference type="Proteomes" id="UP001465976">
    <property type="component" value="Unassembled WGS sequence"/>
</dbReference>